<feature type="transmembrane region" description="Helical" evidence="7">
    <location>
        <begin position="204"/>
        <end position="226"/>
    </location>
</feature>
<evidence type="ECO:0000256" key="7">
    <source>
        <dbReference type="SAM" id="Phobius"/>
    </source>
</evidence>
<dbReference type="GO" id="GO:0022857">
    <property type="term" value="F:transmembrane transporter activity"/>
    <property type="evidence" value="ECO:0007669"/>
    <property type="project" value="InterPro"/>
</dbReference>
<evidence type="ECO:0000256" key="4">
    <source>
        <dbReference type="ARBA" id="ARBA00022989"/>
    </source>
</evidence>
<dbReference type="Pfam" id="PF07690">
    <property type="entry name" value="MFS_1"/>
    <property type="match status" value="1"/>
</dbReference>
<dbReference type="CDD" id="cd17324">
    <property type="entry name" value="MFS_NepI_like"/>
    <property type="match status" value="1"/>
</dbReference>
<evidence type="ECO:0000256" key="1">
    <source>
        <dbReference type="ARBA" id="ARBA00004651"/>
    </source>
</evidence>
<dbReference type="PANTHER" id="PTHR43124">
    <property type="entry name" value="PURINE EFFLUX PUMP PBUE"/>
    <property type="match status" value="1"/>
</dbReference>
<keyword evidence="3 7" id="KW-0812">Transmembrane</keyword>
<comment type="subcellular location">
    <subcellularLocation>
        <location evidence="1">Cell membrane</location>
        <topology evidence="1">Multi-pass membrane protein</topology>
    </subcellularLocation>
</comment>
<sequence length="406" mass="41387">MVRNANRLPLGGLLALATAGFLTMLTETVPAGLLPQVGDGLHVSDSAAGQLLTVYAAGSVVAAIPLTAVTRSLPRRPLLVATIAAVALVNLVTAVSASYELTVVARAVGGMAAGIQWAMIAGYAMRLVDEPRKGRALAVSMAGVPTALALGVPVGTYAGDLLGWRYTFAAIGALALLVAGWVLAAVPPFPGEDAAGRTPLRQVFLLPGIATILIAALLFEIGHMNLYTYVAPFLRRAGLGGSVGPVLLAFGVAAMIGLFAAGVYIDRNLQGVVLATLALFTLSMVLLSLWGTHAWLAVTVLFGWGLALGIAPTMFQAAAAKAAGTAAEVAQAMLVTVLNAGMSLGSMTGGLILSGRGVGALPWTSLIVFAAALVLAAATRRTAFAAPAPTAHPPHEDRTQPREPVR</sequence>
<keyword evidence="5 7" id="KW-0472">Membrane</keyword>
<organism evidence="9">
    <name type="scientific">Streptomyces sp. R28</name>
    <dbReference type="NCBI Taxonomy" id="3238628"/>
    <lineage>
        <taxon>Bacteria</taxon>
        <taxon>Bacillati</taxon>
        <taxon>Actinomycetota</taxon>
        <taxon>Actinomycetes</taxon>
        <taxon>Kitasatosporales</taxon>
        <taxon>Streptomycetaceae</taxon>
        <taxon>Streptomyces</taxon>
    </lineage>
</organism>
<feature type="transmembrane region" description="Helical" evidence="7">
    <location>
        <begin position="103"/>
        <end position="124"/>
    </location>
</feature>
<feature type="transmembrane region" description="Helical" evidence="7">
    <location>
        <begin position="47"/>
        <end position="66"/>
    </location>
</feature>
<evidence type="ECO:0000259" key="8">
    <source>
        <dbReference type="PROSITE" id="PS50850"/>
    </source>
</evidence>
<evidence type="ECO:0000313" key="9">
    <source>
        <dbReference type="EMBL" id="XDQ39649.1"/>
    </source>
</evidence>
<feature type="domain" description="Major facilitator superfamily (MFS) profile" evidence="8">
    <location>
        <begin position="12"/>
        <end position="388"/>
    </location>
</feature>
<accession>A0AB39QF35</accession>
<keyword evidence="2" id="KW-1003">Cell membrane</keyword>
<feature type="region of interest" description="Disordered" evidence="6">
    <location>
        <begin position="386"/>
        <end position="406"/>
    </location>
</feature>
<dbReference type="InterPro" id="IPR050189">
    <property type="entry name" value="MFS_Efflux_Transporters"/>
</dbReference>
<dbReference type="PROSITE" id="PS50850">
    <property type="entry name" value="MFS"/>
    <property type="match status" value="1"/>
</dbReference>
<feature type="transmembrane region" description="Helical" evidence="7">
    <location>
        <begin position="272"/>
        <end position="290"/>
    </location>
</feature>
<proteinExistence type="predicted"/>
<evidence type="ECO:0000256" key="2">
    <source>
        <dbReference type="ARBA" id="ARBA00022475"/>
    </source>
</evidence>
<dbReference type="AlphaFoldDB" id="A0AB39QF35"/>
<feature type="transmembrane region" description="Helical" evidence="7">
    <location>
        <begin position="246"/>
        <end position="265"/>
    </location>
</feature>
<feature type="transmembrane region" description="Helical" evidence="7">
    <location>
        <begin position="136"/>
        <end position="158"/>
    </location>
</feature>
<keyword evidence="4 7" id="KW-1133">Transmembrane helix</keyword>
<reference evidence="9" key="1">
    <citation type="submission" date="2024-07" db="EMBL/GenBank/DDBJ databases">
        <authorList>
            <person name="Yu S.T."/>
        </authorList>
    </citation>
    <scope>NUCLEOTIDE SEQUENCE</scope>
    <source>
        <strain evidence="9">R28</strain>
    </source>
</reference>
<feature type="transmembrane region" description="Helical" evidence="7">
    <location>
        <begin position="164"/>
        <end position="184"/>
    </location>
</feature>
<feature type="transmembrane region" description="Helical" evidence="7">
    <location>
        <begin position="332"/>
        <end position="354"/>
    </location>
</feature>
<dbReference type="InterPro" id="IPR036259">
    <property type="entry name" value="MFS_trans_sf"/>
</dbReference>
<name>A0AB39QF35_9ACTN</name>
<dbReference type="PANTHER" id="PTHR43124:SF3">
    <property type="entry name" value="CHLORAMPHENICOL EFFLUX PUMP RV0191"/>
    <property type="match status" value="1"/>
</dbReference>
<dbReference type="EMBL" id="CP163439">
    <property type="protein sequence ID" value="XDQ39649.1"/>
    <property type="molecule type" value="Genomic_DNA"/>
</dbReference>
<dbReference type="Gene3D" id="1.20.1250.20">
    <property type="entry name" value="MFS general substrate transporter like domains"/>
    <property type="match status" value="1"/>
</dbReference>
<feature type="transmembrane region" description="Helical" evidence="7">
    <location>
        <begin position="360"/>
        <end position="378"/>
    </location>
</feature>
<dbReference type="InterPro" id="IPR020846">
    <property type="entry name" value="MFS_dom"/>
</dbReference>
<evidence type="ECO:0000256" key="5">
    <source>
        <dbReference type="ARBA" id="ARBA00023136"/>
    </source>
</evidence>
<protein>
    <submittedName>
        <fullName evidence="9">MFS transporter</fullName>
    </submittedName>
</protein>
<feature type="transmembrane region" description="Helical" evidence="7">
    <location>
        <begin position="78"/>
        <end position="97"/>
    </location>
</feature>
<evidence type="ECO:0000256" key="6">
    <source>
        <dbReference type="SAM" id="MobiDB-lite"/>
    </source>
</evidence>
<gene>
    <name evidence="9" type="ORF">AB5J49_43370</name>
</gene>
<dbReference type="InterPro" id="IPR011701">
    <property type="entry name" value="MFS"/>
</dbReference>
<feature type="compositionally biased region" description="Basic and acidic residues" evidence="6">
    <location>
        <begin position="393"/>
        <end position="406"/>
    </location>
</feature>
<feature type="transmembrane region" description="Helical" evidence="7">
    <location>
        <begin position="296"/>
        <end position="320"/>
    </location>
</feature>
<dbReference type="GO" id="GO:0005886">
    <property type="term" value="C:plasma membrane"/>
    <property type="evidence" value="ECO:0007669"/>
    <property type="project" value="UniProtKB-SubCell"/>
</dbReference>
<evidence type="ECO:0000256" key="3">
    <source>
        <dbReference type="ARBA" id="ARBA00022692"/>
    </source>
</evidence>
<dbReference type="RefSeq" id="WP_369174369.1">
    <property type="nucleotide sequence ID" value="NZ_CP163439.1"/>
</dbReference>
<dbReference type="SUPFAM" id="SSF103473">
    <property type="entry name" value="MFS general substrate transporter"/>
    <property type="match status" value="1"/>
</dbReference>